<keyword evidence="2" id="KW-0732">Signal</keyword>
<organism evidence="3 4">
    <name type="scientific">Ruixingdingia sedimenti</name>
    <dbReference type="NCBI Taxonomy" id="3073604"/>
    <lineage>
        <taxon>Bacteria</taxon>
        <taxon>Pseudomonadati</taxon>
        <taxon>Pseudomonadota</taxon>
        <taxon>Alphaproteobacteria</taxon>
        <taxon>Rhodobacterales</taxon>
        <taxon>Paracoccaceae</taxon>
        <taxon>Ruixingdingia</taxon>
    </lineage>
</organism>
<accession>A0ABU1FCE7</accession>
<evidence type="ECO:0000256" key="2">
    <source>
        <dbReference type="SAM" id="SignalP"/>
    </source>
</evidence>
<feature type="signal peptide" evidence="2">
    <location>
        <begin position="1"/>
        <end position="23"/>
    </location>
</feature>
<evidence type="ECO:0008006" key="5">
    <source>
        <dbReference type="Google" id="ProtNLM"/>
    </source>
</evidence>
<evidence type="ECO:0000313" key="3">
    <source>
        <dbReference type="EMBL" id="MDR5654545.1"/>
    </source>
</evidence>
<evidence type="ECO:0000256" key="1">
    <source>
        <dbReference type="SAM" id="MobiDB-lite"/>
    </source>
</evidence>
<feature type="chain" id="PRO_5047218539" description="Transferrin-binding protein B C-lobe/N-lobe beta barrel domain-containing protein" evidence="2">
    <location>
        <begin position="24"/>
        <end position="330"/>
    </location>
</feature>
<evidence type="ECO:0000313" key="4">
    <source>
        <dbReference type="Proteomes" id="UP001247754"/>
    </source>
</evidence>
<protein>
    <recommendedName>
        <fullName evidence="5">Transferrin-binding protein B C-lobe/N-lobe beta barrel domain-containing protein</fullName>
    </recommendedName>
</protein>
<dbReference type="EMBL" id="JAVKPH010000028">
    <property type="protein sequence ID" value="MDR5654545.1"/>
    <property type="molecule type" value="Genomic_DNA"/>
</dbReference>
<feature type="region of interest" description="Disordered" evidence="1">
    <location>
        <begin position="22"/>
        <end position="41"/>
    </location>
</feature>
<proteinExistence type="predicted"/>
<reference evidence="3 4" key="1">
    <citation type="submission" date="2023-09" db="EMBL/GenBank/DDBJ databases">
        <title>Xinfangfangia sedmenti sp. nov., isolated the sedment.</title>
        <authorList>
            <person name="Xu L."/>
        </authorList>
    </citation>
    <scope>NUCLEOTIDE SEQUENCE [LARGE SCALE GENOMIC DNA]</scope>
    <source>
        <strain evidence="3 4">LG-4</strain>
    </source>
</reference>
<name>A0ABU1FCE7_9RHOB</name>
<sequence>MFRTIVPLLAVAVLAACSGNPIGNGGGDPTDPTDPPEPTARDAIERYEPQDGRGSGHAAGMSYDAATNTFTVANLGFDGNNAYTESEALKGVLGPYRVYESSMAYADSVTGQPIDQFMHRALLGASDSGDTEFAIVRTGAYRGYGFGGFVYKRNGGVVLPASGQAAYSGQYAGIRDFDGRSGLEYTTGDMDMAIDFRGFSGDESGAAVQGFVRNRTIRDIDGNDITQQVLNAMTAESGRIQTELPILAFAVGPGVMNANGEIRGTLDSSIMTTDGVETFETGNYYAILSGDDAQEVVGVIVVTGDDPRRDGVTARETGGFILYRPLPPAP</sequence>
<dbReference type="Proteomes" id="UP001247754">
    <property type="component" value="Unassembled WGS sequence"/>
</dbReference>
<dbReference type="RefSeq" id="WP_310458701.1">
    <property type="nucleotide sequence ID" value="NZ_JAVKPH010000028.1"/>
</dbReference>
<dbReference type="PROSITE" id="PS51257">
    <property type="entry name" value="PROKAR_LIPOPROTEIN"/>
    <property type="match status" value="1"/>
</dbReference>
<gene>
    <name evidence="3" type="ORF">RGD00_18185</name>
</gene>
<keyword evidence="4" id="KW-1185">Reference proteome</keyword>
<comment type="caution">
    <text evidence="3">The sequence shown here is derived from an EMBL/GenBank/DDBJ whole genome shotgun (WGS) entry which is preliminary data.</text>
</comment>